<dbReference type="InterPro" id="IPR006667">
    <property type="entry name" value="SLC41_membr_dom"/>
</dbReference>
<dbReference type="SUPFAM" id="SSF161093">
    <property type="entry name" value="MgtE membrane domain-like"/>
    <property type="match status" value="1"/>
</dbReference>
<feature type="transmembrane region" description="Helical" evidence="9">
    <location>
        <begin position="419"/>
        <end position="441"/>
    </location>
</feature>
<dbReference type="PROSITE" id="PS51371">
    <property type="entry name" value="CBS"/>
    <property type="match status" value="2"/>
</dbReference>
<feature type="transmembrane region" description="Helical" evidence="9">
    <location>
        <begin position="383"/>
        <end position="407"/>
    </location>
</feature>
<dbReference type="PANTHER" id="PTHR43773">
    <property type="entry name" value="MAGNESIUM TRANSPORTER MGTE"/>
    <property type="match status" value="1"/>
</dbReference>
<name>A0A098QSC5_9SPIO</name>
<dbReference type="NCBIfam" id="TIGR00400">
    <property type="entry name" value="mgtE"/>
    <property type="match status" value="1"/>
</dbReference>
<keyword evidence="7 9" id="KW-0472">Membrane</keyword>
<dbReference type="Pfam" id="PF00571">
    <property type="entry name" value="CBS"/>
    <property type="match status" value="2"/>
</dbReference>
<feature type="transmembrane region" description="Helical" evidence="9">
    <location>
        <begin position="356"/>
        <end position="377"/>
    </location>
</feature>
<evidence type="ECO:0000256" key="9">
    <source>
        <dbReference type="RuleBase" id="RU362011"/>
    </source>
</evidence>
<comment type="function">
    <text evidence="9">Acts as a magnesium transporter.</text>
</comment>
<feature type="transmembrane region" description="Helical" evidence="9">
    <location>
        <begin position="282"/>
        <end position="299"/>
    </location>
</feature>
<dbReference type="AlphaFoldDB" id="A0A098QSC5"/>
<dbReference type="PANTHER" id="PTHR43773:SF1">
    <property type="entry name" value="MAGNESIUM TRANSPORTER MGTE"/>
    <property type="match status" value="1"/>
</dbReference>
<dbReference type="OrthoDB" id="9790355at2"/>
<dbReference type="InterPro" id="IPR006668">
    <property type="entry name" value="Mg_transptr_MgtE_intracell_dom"/>
</dbReference>
<evidence type="ECO:0000256" key="4">
    <source>
        <dbReference type="ARBA" id="ARBA00022692"/>
    </source>
</evidence>
<evidence type="ECO:0000256" key="5">
    <source>
        <dbReference type="ARBA" id="ARBA00022842"/>
    </source>
</evidence>
<dbReference type="GO" id="GO:0005886">
    <property type="term" value="C:plasma membrane"/>
    <property type="evidence" value="ECO:0007669"/>
    <property type="project" value="UniProtKB-SubCell"/>
</dbReference>
<gene>
    <name evidence="11" type="ORF">DC28_14925</name>
</gene>
<dbReference type="Pfam" id="PF01769">
    <property type="entry name" value="MgtE"/>
    <property type="match status" value="1"/>
</dbReference>
<dbReference type="Proteomes" id="UP000029692">
    <property type="component" value="Unassembled WGS sequence"/>
</dbReference>
<reference evidence="11 12" key="1">
    <citation type="submission" date="2014-05" db="EMBL/GenBank/DDBJ databases">
        <title>De novo Genome Sequence of Spirocheata sp.</title>
        <authorList>
            <person name="Shivani Y."/>
            <person name="Subhash Y."/>
            <person name="Tushar L."/>
            <person name="Sasikala C."/>
            <person name="Ramana C.V."/>
        </authorList>
    </citation>
    <scope>NUCLEOTIDE SEQUENCE [LARGE SCALE GENOMIC DNA]</scope>
    <source>
        <strain evidence="11 12">JC230</strain>
    </source>
</reference>
<dbReference type="SMART" id="SM00116">
    <property type="entry name" value="CBS"/>
    <property type="match status" value="2"/>
</dbReference>
<dbReference type="GO" id="GO:0015095">
    <property type="term" value="F:magnesium ion transmembrane transporter activity"/>
    <property type="evidence" value="ECO:0007669"/>
    <property type="project" value="UniProtKB-UniRule"/>
</dbReference>
<dbReference type="SUPFAM" id="SSF158791">
    <property type="entry name" value="MgtE N-terminal domain-like"/>
    <property type="match status" value="1"/>
</dbReference>
<dbReference type="GO" id="GO:0046872">
    <property type="term" value="F:metal ion binding"/>
    <property type="evidence" value="ECO:0007669"/>
    <property type="project" value="UniProtKB-KW"/>
</dbReference>
<comment type="subcellular location">
    <subcellularLocation>
        <location evidence="9">Cell membrane</location>
        <topology evidence="9">Multi-pass membrane protein</topology>
    </subcellularLocation>
    <subcellularLocation>
        <location evidence="1">Membrane</location>
        <topology evidence="1">Multi-pass membrane protein</topology>
    </subcellularLocation>
</comment>
<organism evidence="11 12">
    <name type="scientific">Spirochaeta lutea</name>
    <dbReference type="NCBI Taxonomy" id="1480694"/>
    <lineage>
        <taxon>Bacteria</taxon>
        <taxon>Pseudomonadati</taxon>
        <taxon>Spirochaetota</taxon>
        <taxon>Spirochaetia</taxon>
        <taxon>Spirochaetales</taxon>
        <taxon>Spirochaetaceae</taxon>
        <taxon>Spirochaeta</taxon>
    </lineage>
</organism>
<sequence>MSNLREKLKEYLHLMDQDDISQVLNELSNTELLELWHDMNDEEASEFFLLLSEKRKVEFLTHLPEGDQEWLLLSINRDSTKEILMRLEPDDLADIIQAISPEVRESVWNSLSDEAKQETRFLLKFDEDDAAGLMTPRYVALRSNITVAQAIQFIRRGVEDIETIYYVYVVDPLKRLQGVISLREILFSNDNDRIGDKMVQNVVSVREDTDQEEVAKTLEDYDFLALPVVDRYNRLLGIVTFDDVIDVIREEQTEDIYRMGAMEGSADIYLETSVWGMIKKRIPWLIILLVLGTVTTNVLDAFGSIFASAYFLTLFIPVITQTGGNSGTQSSTLIIRGLAMGDLNFRDIGRVMLKELLVGLLMGVLLGLVILLRSVFLPPGLEVYQAMVVGISLVFVVLFSSLLGALAPLVIHRLGGDPTVIAGPLMSTFIDLTGITIYSTVAKELLSL</sequence>
<dbReference type="InterPro" id="IPR036739">
    <property type="entry name" value="SLC41_membr_dom_sf"/>
</dbReference>
<accession>A0A098QSC5</accession>
<keyword evidence="5 9" id="KW-0460">Magnesium</keyword>
<dbReference type="SMART" id="SM00924">
    <property type="entry name" value="MgtE_N"/>
    <property type="match status" value="1"/>
</dbReference>
<keyword evidence="8" id="KW-0129">CBS domain</keyword>
<evidence type="ECO:0000256" key="7">
    <source>
        <dbReference type="ARBA" id="ARBA00023136"/>
    </source>
</evidence>
<dbReference type="CDD" id="cd04606">
    <property type="entry name" value="CBS_pair_Mg_transporter"/>
    <property type="match status" value="1"/>
</dbReference>
<protein>
    <recommendedName>
        <fullName evidence="9">Magnesium transporter MgtE</fullName>
    </recommendedName>
</protein>
<evidence type="ECO:0000313" key="11">
    <source>
        <dbReference type="EMBL" id="KGE70785.1"/>
    </source>
</evidence>
<evidence type="ECO:0000256" key="1">
    <source>
        <dbReference type="ARBA" id="ARBA00004141"/>
    </source>
</evidence>
<keyword evidence="3 9" id="KW-0813">Transport</keyword>
<comment type="caution">
    <text evidence="9">Lacks conserved residue(s) required for the propagation of feature annotation.</text>
</comment>
<evidence type="ECO:0000313" key="12">
    <source>
        <dbReference type="Proteomes" id="UP000029692"/>
    </source>
</evidence>
<evidence type="ECO:0000256" key="2">
    <source>
        <dbReference type="ARBA" id="ARBA00009749"/>
    </source>
</evidence>
<dbReference type="Gene3D" id="1.10.357.20">
    <property type="entry name" value="SLC41 divalent cation transporters, integral membrane domain"/>
    <property type="match status" value="1"/>
</dbReference>
<dbReference type="Pfam" id="PF03448">
    <property type="entry name" value="MgtE_N"/>
    <property type="match status" value="1"/>
</dbReference>
<dbReference type="eggNOG" id="COG2239">
    <property type="taxonomic scope" value="Bacteria"/>
</dbReference>
<evidence type="ECO:0000256" key="3">
    <source>
        <dbReference type="ARBA" id="ARBA00022448"/>
    </source>
</evidence>
<evidence type="ECO:0000256" key="6">
    <source>
        <dbReference type="ARBA" id="ARBA00022989"/>
    </source>
</evidence>
<keyword evidence="9" id="KW-0479">Metal-binding</keyword>
<keyword evidence="9" id="KW-1003">Cell membrane</keyword>
<keyword evidence="4 9" id="KW-0812">Transmembrane</keyword>
<dbReference type="STRING" id="1480694.DC28_14925"/>
<comment type="subunit">
    <text evidence="9">Homodimer.</text>
</comment>
<dbReference type="EMBL" id="JNUP01000072">
    <property type="protein sequence ID" value="KGE70785.1"/>
    <property type="molecule type" value="Genomic_DNA"/>
</dbReference>
<keyword evidence="6 9" id="KW-1133">Transmembrane helix</keyword>
<keyword evidence="12" id="KW-1185">Reference proteome</keyword>
<dbReference type="InterPro" id="IPR046342">
    <property type="entry name" value="CBS_dom_sf"/>
</dbReference>
<proteinExistence type="inferred from homology"/>
<dbReference type="SUPFAM" id="SSF54631">
    <property type="entry name" value="CBS-domain pair"/>
    <property type="match status" value="1"/>
</dbReference>
<dbReference type="InterPro" id="IPR006669">
    <property type="entry name" value="MgtE_transporter"/>
</dbReference>
<evidence type="ECO:0000256" key="8">
    <source>
        <dbReference type="PROSITE-ProRule" id="PRU00703"/>
    </source>
</evidence>
<dbReference type="InterPro" id="IPR038076">
    <property type="entry name" value="MgtE_N_sf"/>
</dbReference>
<dbReference type="Gene3D" id="1.25.60.10">
    <property type="entry name" value="MgtE N-terminal domain-like"/>
    <property type="match status" value="1"/>
</dbReference>
<feature type="domain" description="CBS" evidence="10">
    <location>
        <begin position="134"/>
        <end position="197"/>
    </location>
</feature>
<comment type="similarity">
    <text evidence="2 9">Belongs to the SLC41A transporter family.</text>
</comment>
<evidence type="ECO:0000259" key="10">
    <source>
        <dbReference type="PROSITE" id="PS51371"/>
    </source>
</evidence>
<dbReference type="Gene3D" id="3.10.580.10">
    <property type="entry name" value="CBS-domain"/>
    <property type="match status" value="1"/>
</dbReference>
<dbReference type="InterPro" id="IPR000644">
    <property type="entry name" value="CBS_dom"/>
</dbReference>
<dbReference type="RefSeq" id="WP_037550258.1">
    <property type="nucleotide sequence ID" value="NZ_JNUP01000072.1"/>
</dbReference>
<comment type="caution">
    <text evidence="11">The sequence shown here is derived from an EMBL/GenBank/DDBJ whole genome shotgun (WGS) entry which is preliminary data.</text>
</comment>
<feature type="domain" description="CBS" evidence="10">
    <location>
        <begin position="198"/>
        <end position="254"/>
    </location>
</feature>